<organism evidence="1 2">
    <name type="scientific">Solanum verrucosum</name>
    <dbReference type="NCBI Taxonomy" id="315347"/>
    <lineage>
        <taxon>Eukaryota</taxon>
        <taxon>Viridiplantae</taxon>
        <taxon>Streptophyta</taxon>
        <taxon>Embryophyta</taxon>
        <taxon>Tracheophyta</taxon>
        <taxon>Spermatophyta</taxon>
        <taxon>Magnoliopsida</taxon>
        <taxon>eudicotyledons</taxon>
        <taxon>Gunneridae</taxon>
        <taxon>Pentapetalae</taxon>
        <taxon>asterids</taxon>
        <taxon>lamiids</taxon>
        <taxon>Solanales</taxon>
        <taxon>Solanaceae</taxon>
        <taxon>Solanoideae</taxon>
        <taxon>Solaneae</taxon>
        <taxon>Solanum</taxon>
    </lineage>
</organism>
<protein>
    <submittedName>
        <fullName evidence="1">Uncharacterized protein</fullName>
    </submittedName>
</protein>
<name>A0AAF1A2T9_SOLVR</name>
<keyword evidence="2" id="KW-1185">Reference proteome</keyword>
<reference evidence="1" key="1">
    <citation type="submission" date="2023-08" db="EMBL/GenBank/DDBJ databases">
        <title>A de novo genome assembly of Solanum verrucosum Schlechtendal, a Mexican diploid species geographically isolated from the other diploid A-genome species in potato relatives.</title>
        <authorList>
            <person name="Hosaka K."/>
        </authorList>
    </citation>
    <scope>NUCLEOTIDE SEQUENCE</scope>
    <source>
        <tissue evidence="1">Young leaves</tissue>
    </source>
</reference>
<evidence type="ECO:0000313" key="1">
    <source>
        <dbReference type="EMBL" id="WMV58144.1"/>
    </source>
</evidence>
<sequence length="15" mass="1833">MRKNRLQFLIAISRS</sequence>
<accession>A0AAF1A2T9</accession>
<gene>
    <name evidence="1" type="ORF">MTR67_051529</name>
</gene>
<proteinExistence type="predicted"/>
<dbReference type="EMBL" id="CP133623">
    <property type="protein sequence ID" value="WMV58144.1"/>
    <property type="molecule type" value="Genomic_DNA"/>
</dbReference>
<evidence type="ECO:0000313" key="2">
    <source>
        <dbReference type="Proteomes" id="UP001234989"/>
    </source>
</evidence>
<dbReference type="Proteomes" id="UP001234989">
    <property type="component" value="Chromosome 12"/>
</dbReference>